<reference evidence="3" key="1">
    <citation type="submission" date="2021-05" db="EMBL/GenBank/DDBJ databases">
        <title>The genome of the haptophyte Pavlova lutheri (Diacronema luteri, Pavlovales) - a model for lipid biosynthesis in eukaryotic algae.</title>
        <authorList>
            <person name="Hulatt C.J."/>
            <person name="Posewitz M.C."/>
        </authorList>
    </citation>
    <scope>NUCLEOTIDE SEQUENCE</scope>
    <source>
        <strain evidence="3">NIVA-4/92</strain>
    </source>
</reference>
<dbReference type="Pfam" id="PF12697">
    <property type="entry name" value="Abhydrolase_6"/>
    <property type="match status" value="1"/>
</dbReference>
<dbReference type="AlphaFoldDB" id="A0A8J5XR29"/>
<keyword evidence="4" id="KW-1185">Reference proteome</keyword>
<feature type="domain" description="AB hydrolase-1" evidence="2">
    <location>
        <begin position="156"/>
        <end position="358"/>
    </location>
</feature>
<sequence>MARDTKPAVAEEPPRVRSYGAVGRPSTDAPCGFRGKSVSSIAIAPDADGAAQLLKARERLKLGGARDGWIGEAEHFANAYFMDGLRAPGAGSCVAVDTTLSALLGLGRAAEFASHCALANVTDTPIKLAALVGDGERSRSAAAVLQSKLLSSEKVVLFVHGYAASKEVWATHMPAFLAAACDSGCEYVGLALSLFGSEGTCPNARPRKLHEAACQAADALLKLGLERRQLLLVGHSMGGNCVLRILLQAPIMLHAPSERICALSLTPVVSCDPSFLPSLHDPFGQLLRALLLRLRLVSYVKNLKLLVSVCNRLWHVAYMTFSLPSASQTRRLRLARLAALLALVLLVARRPRARARPAAARPPARGARALLFSQSARWGAFAACVAVAAQQLGAYASSVTHNVPTEIQKVHGDHLGLHASFYLEAITDGILGSTAALSQREISQLARHANRIRVVVASDDRLINSWGVLEKLQSSLPIVFCRGSHYVQCGPDFPRILDAVRELANAQVSV</sequence>
<dbReference type="InterPro" id="IPR029058">
    <property type="entry name" value="AB_hydrolase_fold"/>
</dbReference>
<gene>
    <name evidence="3" type="ORF">KFE25_008549</name>
</gene>
<dbReference type="InterPro" id="IPR000073">
    <property type="entry name" value="AB_hydrolase_1"/>
</dbReference>
<evidence type="ECO:0000313" key="3">
    <source>
        <dbReference type="EMBL" id="KAG8470128.1"/>
    </source>
</evidence>
<proteinExistence type="predicted"/>
<dbReference type="EMBL" id="JAGTXO010000001">
    <property type="protein sequence ID" value="KAG8470128.1"/>
    <property type="molecule type" value="Genomic_DNA"/>
</dbReference>
<feature type="region of interest" description="Disordered" evidence="1">
    <location>
        <begin position="1"/>
        <end position="23"/>
    </location>
</feature>
<comment type="caution">
    <text evidence="3">The sequence shown here is derived from an EMBL/GenBank/DDBJ whole genome shotgun (WGS) entry which is preliminary data.</text>
</comment>
<dbReference type="Gene3D" id="3.40.50.1820">
    <property type="entry name" value="alpha/beta hydrolase"/>
    <property type="match status" value="1"/>
</dbReference>
<protein>
    <recommendedName>
        <fullName evidence="2">AB hydrolase-1 domain-containing protein</fullName>
    </recommendedName>
</protein>
<accession>A0A8J5XR29</accession>
<name>A0A8J5XR29_DIALT</name>
<evidence type="ECO:0000256" key="1">
    <source>
        <dbReference type="SAM" id="MobiDB-lite"/>
    </source>
</evidence>
<evidence type="ECO:0000313" key="4">
    <source>
        <dbReference type="Proteomes" id="UP000751190"/>
    </source>
</evidence>
<organism evidence="3 4">
    <name type="scientific">Diacronema lutheri</name>
    <name type="common">Unicellular marine alga</name>
    <name type="synonym">Monochrysis lutheri</name>
    <dbReference type="NCBI Taxonomy" id="2081491"/>
    <lineage>
        <taxon>Eukaryota</taxon>
        <taxon>Haptista</taxon>
        <taxon>Haptophyta</taxon>
        <taxon>Pavlovophyceae</taxon>
        <taxon>Pavlovales</taxon>
        <taxon>Pavlovaceae</taxon>
        <taxon>Diacronema</taxon>
    </lineage>
</organism>
<dbReference type="OrthoDB" id="10461538at2759"/>
<dbReference type="SUPFAM" id="SSF53474">
    <property type="entry name" value="alpha/beta-Hydrolases"/>
    <property type="match status" value="1"/>
</dbReference>
<dbReference type="Proteomes" id="UP000751190">
    <property type="component" value="Unassembled WGS sequence"/>
</dbReference>
<evidence type="ECO:0000259" key="2">
    <source>
        <dbReference type="Pfam" id="PF12697"/>
    </source>
</evidence>